<keyword evidence="1" id="KW-0472">Membrane</keyword>
<feature type="non-terminal residue" evidence="3">
    <location>
        <position position="1"/>
    </location>
</feature>
<comment type="caution">
    <text evidence="3">The sequence shown here is derived from an EMBL/GenBank/DDBJ whole genome shotgun (WGS) entry which is preliminary data.</text>
</comment>
<evidence type="ECO:0000313" key="3">
    <source>
        <dbReference type="EMBL" id="KAH9329469.1"/>
    </source>
</evidence>
<evidence type="ECO:0000313" key="4">
    <source>
        <dbReference type="Proteomes" id="UP000824469"/>
    </source>
</evidence>
<dbReference type="Proteomes" id="UP000824469">
    <property type="component" value="Unassembled WGS sequence"/>
</dbReference>
<feature type="non-terminal residue" evidence="3">
    <location>
        <position position="129"/>
    </location>
</feature>
<sequence length="129" mass="13629">TFMAMAIMGHVDKIIAPQGLTLTIAPFGAVCAVLFATPTAPSAQKYNMFVSQIGCAILGVVALTIFGPGWIARSVALAASVAFMIYTGSLHPPAASLPLLLIDAQKFHHLHWWYSIFPGAAGCILLCLM</sequence>
<organism evidence="3 4">
    <name type="scientific">Taxus chinensis</name>
    <name type="common">Chinese yew</name>
    <name type="synonym">Taxus wallichiana var. chinensis</name>
    <dbReference type="NCBI Taxonomy" id="29808"/>
    <lineage>
        <taxon>Eukaryota</taxon>
        <taxon>Viridiplantae</taxon>
        <taxon>Streptophyta</taxon>
        <taxon>Embryophyta</taxon>
        <taxon>Tracheophyta</taxon>
        <taxon>Spermatophyta</taxon>
        <taxon>Pinopsida</taxon>
        <taxon>Pinidae</taxon>
        <taxon>Conifers II</taxon>
        <taxon>Cupressales</taxon>
        <taxon>Taxaceae</taxon>
        <taxon>Taxus</taxon>
    </lineage>
</organism>
<feature type="transmembrane region" description="Helical" evidence="1">
    <location>
        <begin position="20"/>
        <end position="40"/>
    </location>
</feature>
<dbReference type="OMA" id="KASTKWP"/>
<keyword evidence="1" id="KW-1133">Transmembrane helix</keyword>
<feature type="transmembrane region" description="Helical" evidence="1">
    <location>
        <begin position="46"/>
        <end position="67"/>
    </location>
</feature>
<dbReference type="InterPro" id="IPR058581">
    <property type="entry name" value="TM_HPP"/>
</dbReference>
<keyword evidence="4" id="KW-1185">Reference proteome</keyword>
<evidence type="ECO:0000259" key="2">
    <source>
        <dbReference type="Pfam" id="PF04982"/>
    </source>
</evidence>
<keyword evidence="1" id="KW-0812">Transmembrane</keyword>
<feature type="transmembrane region" description="Helical" evidence="1">
    <location>
        <begin position="111"/>
        <end position="128"/>
    </location>
</feature>
<dbReference type="EMBL" id="JAHRHJ020000001">
    <property type="protein sequence ID" value="KAH9329469.1"/>
    <property type="molecule type" value="Genomic_DNA"/>
</dbReference>
<dbReference type="AlphaFoldDB" id="A0AA38GTJ8"/>
<dbReference type="Pfam" id="PF04982">
    <property type="entry name" value="TM_HPP"/>
    <property type="match status" value="1"/>
</dbReference>
<name>A0AA38GTJ8_TAXCH</name>
<accession>A0AA38GTJ8</accession>
<dbReference type="InterPro" id="IPR007065">
    <property type="entry name" value="HPP"/>
</dbReference>
<protein>
    <recommendedName>
        <fullName evidence="2">HPP transmembrane region domain-containing protein</fullName>
    </recommendedName>
</protein>
<proteinExistence type="predicted"/>
<dbReference type="PANTHER" id="PTHR33741">
    <property type="entry name" value="TRANSMEMBRANE PROTEIN DDB_G0269096-RELATED"/>
    <property type="match status" value="1"/>
</dbReference>
<evidence type="ECO:0000256" key="1">
    <source>
        <dbReference type="SAM" id="Phobius"/>
    </source>
</evidence>
<feature type="domain" description="HPP transmembrane region" evidence="2">
    <location>
        <begin position="2"/>
        <end position="128"/>
    </location>
</feature>
<gene>
    <name evidence="3" type="ORF">KI387_001577</name>
</gene>
<dbReference type="PANTHER" id="PTHR33741:SF1">
    <property type="entry name" value="HPP FAMILY PROTEIN, EXPRESSED"/>
    <property type="match status" value="1"/>
</dbReference>
<reference evidence="3 4" key="1">
    <citation type="journal article" date="2021" name="Nat. Plants">
        <title>The Taxus genome provides insights into paclitaxel biosynthesis.</title>
        <authorList>
            <person name="Xiong X."/>
            <person name="Gou J."/>
            <person name="Liao Q."/>
            <person name="Li Y."/>
            <person name="Zhou Q."/>
            <person name="Bi G."/>
            <person name="Li C."/>
            <person name="Du R."/>
            <person name="Wang X."/>
            <person name="Sun T."/>
            <person name="Guo L."/>
            <person name="Liang H."/>
            <person name="Lu P."/>
            <person name="Wu Y."/>
            <person name="Zhang Z."/>
            <person name="Ro D.K."/>
            <person name="Shang Y."/>
            <person name="Huang S."/>
            <person name="Yan J."/>
        </authorList>
    </citation>
    <scope>NUCLEOTIDE SEQUENCE [LARGE SCALE GENOMIC DNA]</scope>
    <source>
        <strain evidence="3">Ta-2019</strain>
    </source>
</reference>